<evidence type="ECO:0000259" key="1">
    <source>
        <dbReference type="Pfam" id="PF02627"/>
    </source>
</evidence>
<gene>
    <name evidence="2" type="ORF">EUZ87_08265</name>
</gene>
<reference evidence="2 3" key="1">
    <citation type="submission" date="2019-01" db="EMBL/GenBank/DDBJ databases">
        <title>Draft genome sequence of Lactobacillus paraplantarum OSY-TC318, a Producer of the novel lantibiotic Paraplantaracin TC318.</title>
        <authorList>
            <person name="Hussein W.E."/>
            <person name="Huang E."/>
            <person name="Yousef A.E."/>
        </authorList>
    </citation>
    <scope>NUCLEOTIDE SEQUENCE [LARGE SCALE GENOMIC DNA]</scope>
    <source>
        <strain evidence="2 3">OSY-TC318</strain>
    </source>
</reference>
<dbReference type="InterPro" id="IPR029032">
    <property type="entry name" value="AhpD-like"/>
</dbReference>
<proteinExistence type="predicted"/>
<dbReference type="GO" id="GO:0051920">
    <property type="term" value="F:peroxiredoxin activity"/>
    <property type="evidence" value="ECO:0007669"/>
    <property type="project" value="InterPro"/>
</dbReference>
<dbReference type="Gene3D" id="1.20.1290.10">
    <property type="entry name" value="AhpD-like"/>
    <property type="match status" value="1"/>
</dbReference>
<dbReference type="PANTHER" id="PTHR33570">
    <property type="entry name" value="4-CARBOXYMUCONOLACTONE DECARBOXYLASE FAMILY PROTEIN"/>
    <property type="match status" value="1"/>
</dbReference>
<accession>A0A4Q9Y0W5</accession>
<dbReference type="SUPFAM" id="SSF69118">
    <property type="entry name" value="AhpD-like"/>
    <property type="match status" value="1"/>
</dbReference>
<comment type="caution">
    <text evidence="2">The sequence shown here is derived from an EMBL/GenBank/DDBJ whole genome shotgun (WGS) entry which is preliminary data.</text>
</comment>
<dbReference type="PANTHER" id="PTHR33570:SF2">
    <property type="entry name" value="CARBOXYMUCONOLACTONE DECARBOXYLASE-LIKE DOMAIN-CONTAINING PROTEIN"/>
    <property type="match status" value="1"/>
</dbReference>
<sequence length="127" mass="13803">MTESKRASNGDKIFKTLNPEAAAQLKASLANTAPVLSQYISEFVFNDIFGQPGMSLKQKEIITLTVLLTLGNTNYQLRVHLQSALNIGITKAEIMATFVQCLPYAGFPRVLTAVQIATDVFAHSSAK</sequence>
<feature type="domain" description="Carboxymuconolactone decarboxylase-like" evidence="1">
    <location>
        <begin position="36"/>
        <end position="119"/>
    </location>
</feature>
<protein>
    <submittedName>
        <fullName evidence="2">Carboxymuconolactone decarboxylase family protein</fullName>
    </submittedName>
</protein>
<dbReference type="EMBL" id="SEHH01000058">
    <property type="protein sequence ID" value="TBX42439.1"/>
    <property type="molecule type" value="Genomic_DNA"/>
</dbReference>
<organism evidence="2 3">
    <name type="scientific">Lactiplantibacillus paraplantarum</name>
    <dbReference type="NCBI Taxonomy" id="60520"/>
    <lineage>
        <taxon>Bacteria</taxon>
        <taxon>Bacillati</taxon>
        <taxon>Bacillota</taxon>
        <taxon>Bacilli</taxon>
        <taxon>Lactobacillales</taxon>
        <taxon>Lactobacillaceae</taxon>
        <taxon>Lactiplantibacillus</taxon>
    </lineage>
</organism>
<dbReference type="Proteomes" id="UP000292648">
    <property type="component" value="Unassembled WGS sequence"/>
</dbReference>
<dbReference type="AlphaFoldDB" id="A0A4Q9Y0W5"/>
<dbReference type="InterPro" id="IPR003779">
    <property type="entry name" value="CMD-like"/>
</dbReference>
<evidence type="ECO:0000313" key="2">
    <source>
        <dbReference type="EMBL" id="TBX42439.1"/>
    </source>
</evidence>
<dbReference type="InterPro" id="IPR052512">
    <property type="entry name" value="4CMD/NDH-1_regulator"/>
</dbReference>
<dbReference type="Pfam" id="PF02627">
    <property type="entry name" value="CMD"/>
    <property type="match status" value="1"/>
</dbReference>
<name>A0A4Q9Y0W5_9LACO</name>
<evidence type="ECO:0000313" key="3">
    <source>
        <dbReference type="Proteomes" id="UP000292648"/>
    </source>
</evidence>